<dbReference type="EMBL" id="JBDODL010001256">
    <property type="protein sequence ID" value="MES1921338.1"/>
    <property type="molecule type" value="Genomic_DNA"/>
</dbReference>
<dbReference type="InterPro" id="IPR018247">
    <property type="entry name" value="EF_Hand_1_Ca_BS"/>
</dbReference>
<protein>
    <recommendedName>
        <fullName evidence="3">EF-hand domain-containing protein</fullName>
    </recommendedName>
</protein>
<evidence type="ECO:0000313" key="4">
    <source>
        <dbReference type="EMBL" id="MES1921338.1"/>
    </source>
</evidence>
<feature type="domain" description="EF-hand" evidence="3">
    <location>
        <begin position="53"/>
        <end position="88"/>
    </location>
</feature>
<accession>A0ABV2APK7</accession>
<feature type="chain" id="PRO_5046357138" description="EF-hand domain-containing protein" evidence="2">
    <location>
        <begin position="21"/>
        <end position="121"/>
    </location>
</feature>
<dbReference type="PROSITE" id="PS50222">
    <property type="entry name" value="EF_HAND_2"/>
    <property type="match status" value="1"/>
</dbReference>
<keyword evidence="1" id="KW-0106">Calcium</keyword>
<keyword evidence="2" id="KW-0732">Signal</keyword>
<gene>
    <name evidence="4" type="ORF">MHBO_005281</name>
</gene>
<evidence type="ECO:0000256" key="1">
    <source>
        <dbReference type="ARBA" id="ARBA00022837"/>
    </source>
</evidence>
<dbReference type="SUPFAM" id="SSF47473">
    <property type="entry name" value="EF-hand"/>
    <property type="match status" value="1"/>
</dbReference>
<reference evidence="4 5" key="1">
    <citation type="journal article" date="2024" name="BMC Biol.">
        <title>Comparative genomics of Ascetosporea gives new insight into the evolutionary basis for animal parasitism in Rhizaria.</title>
        <authorList>
            <person name="Hiltunen Thoren M."/>
            <person name="Onut-Brannstrom I."/>
            <person name="Alfjorden A."/>
            <person name="Peckova H."/>
            <person name="Swords F."/>
            <person name="Hooper C."/>
            <person name="Holzer A.S."/>
            <person name="Bass D."/>
            <person name="Burki F."/>
        </authorList>
    </citation>
    <scope>NUCLEOTIDE SEQUENCE [LARGE SCALE GENOMIC DNA]</scope>
    <source>
        <strain evidence="4">20-A016</strain>
    </source>
</reference>
<dbReference type="InterPro" id="IPR011992">
    <property type="entry name" value="EF-hand-dom_pair"/>
</dbReference>
<evidence type="ECO:0000259" key="3">
    <source>
        <dbReference type="PROSITE" id="PS50222"/>
    </source>
</evidence>
<sequence length="121" mass="14348">MRKETLVLLFIGLLISCCFSDETELQRKKKFIRIKVKIKIKVKIRLWKRNQPVHSEQLSCSFDAWDKNGDGRLTWEEFYDVTRSYSGSRNLHRIFDQTDEDGNDLLSSEEFAKSEILNRNC</sequence>
<dbReference type="PROSITE" id="PS00018">
    <property type="entry name" value="EF_HAND_1"/>
    <property type="match status" value="1"/>
</dbReference>
<name>A0ABV2APK7_9EUKA</name>
<evidence type="ECO:0000256" key="2">
    <source>
        <dbReference type="SAM" id="SignalP"/>
    </source>
</evidence>
<feature type="signal peptide" evidence="2">
    <location>
        <begin position="1"/>
        <end position="20"/>
    </location>
</feature>
<dbReference type="PROSITE" id="PS51257">
    <property type="entry name" value="PROKAR_LIPOPROTEIN"/>
    <property type="match status" value="1"/>
</dbReference>
<evidence type="ECO:0000313" key="5">
    <source>
        <dbReference type="Proteomes" id="UP001439008"/>
    </source>
</evidence>
<dbReference type="Proteomes" id="UP001439008">
    <property type="component" value="Unassembled WGS sequence"/>
</dbReference>
<dbReference type="Gene3D" id="1.10.238.10">
    <property type="entry name" value="EF-hand"/>
    <property type="match status" value="1"/>
</dbReference>
<dbReference type="InterPro" id="IPR002048">
    <property type="entry name" value="EF_hand_dom"/>
</dbReference>
<comment type="caution">
    <text evidence="4">The sequence shown here is derived from an EMBL/GenBank/DDBJ whole genome shotgun (WGS) entry which is preliminary data.</text>
</comment>
<keyword evidence="5" id="KW-1185">Reference proteome</keyword>
<proteinExistence type="predicted"/>
<organism evidence="4 5">
    <name type="scientific">Bonamia ostreae</name>
    <dbReference type="NCBI Taxonomy" id="126728"/>
    <lineage>
        <taxon>Eukaryota</taxon>
        <taxon>Sar</taxon>
        <taxon>Rhizaria</taxon>
        <taxon>Endomyxa</taxon>
        <taxon>Ascetosporea</taxon>
        <taxon>Haplosporida</taxon>
        <taxon>Bonamia</taxon>
    </lineage>
</organism>